<dbReference type="InterPro" id="IPR036291">
    <property type="entry name" value="NAD(P)-bd_dom_sf"/>
</dbReference>
<dbReference type="PRINTS" id="PR00080">
    <property type="entry name" value="SDRFAMILY"/>
</dbReference>
<evidence type="ECO:0000313" key="5">
    <source>
        <dbReference type="Proteomes" id="UP000051804"/>
    </source>
</evidence>
<dbReference type="GO" id="GO:0016491">
    <property type="term" value="F:oxidoreductase activity"/>
    <property type="evidence" value="ECO:0007669"/>
    <property type="project" value="UniProtKB-KW"/>
</dbReference>
<sequence>MTQRTVLITGASSGMGAAAARLFAARGWRVYGGARRETLIPTAPNITALHLDVTVHSDNVRFVSQVMTDQPRIDVLINNAGYGEFGPLEEVPLSAVHQQLATNLLGAADLTQLVIPIMRRQRSGRIVNISSIAGDIYTPLGGWYYVSKHALNVWSDTLDVELRQFGLRSVVVAPGDTASSWSAIALQHAAANLTTDSPYRGLLTAMQGVLTTGERVSGATSADLATVFYRAATAPHPRRRYYHSPLDQFLTHVARAHPTLYHQAMVAGTRFIMRHPH</sequence>
<dbReference type="Proteomes" id="UP000051804">
    <property type="component" value="Unassembled WGS sequence"/>
</dbReference>
<dbReference type="InterPro" id="IPR002347">
    <property type="entry name" value="SDR_fam"/>
</dbReference>
<evidence type="ECO:0000313" key="4">
    <source>
        <dbReference type="EMBL" id="KRK70957.1"/>
    </source>
</evidence>
<protein>
    <submittedName>
        <fullName evidence="4">Short-chain dehydrogenase</fullName>
    </submittedName>
</protein>
<name>A0A0R1JI34_9LACO</name>
<reference evidence="4 5" key="1">
    <citation type="journal article" date="2015" name="Genome Announc.">
        <title>Expanding the biotechnology potential of lactobacilli through comparative genomics of 213 strains and associated genera.</title>
        <authorList>
            <person name="Sun Z."/>
            <person name="Harris H.M."/>
            <person name="McCann A."/>
            <person name="Guo C."/>
            <person name="Argimon S."/>
            <person name="Zhang W."/>
            <person name="Yang X."/>
            <person name="Jeffery I.B."/>
            <person name="Cooney J.C."/>
            <person name="Kagawa T.F."/>
            <person name="Liu W."/>
            <person name="Song Y."/>
            <person name="Salvetti E."/>
            <person name="Wrobel A."/>
            <person name="Rasinkangas P."/>
            <person name="Parkhill J."/>
            <person name="Rea M.C."/>
            <person name="O'Sullivan O."/>
            <person name="Ritari J."/>
            <person name="Douillard F.P."/>
            <person name="Paul Ross R."/>
            <person name="Yang R."/>
            <person name="Briner A.E."/>
            <person name="Felis G.E."/>
            <person name="de Vos W.M."/>
            <person name="Barrangou R."/>
            <person name="Klaenhammer T.R."/>
            <person name="Caufield P.W."/>
            <person name="Cui Y."/>
            <person name="Zhang H."/>
            <person name="O'Toole P.W."/>
        </authorList>
    </citation>
    <scope>NUCLEOTIDE SEQUENCE [LARGE SCALE GENOMIC DNA]</scope>
    <source>
        <strain evidence="4 5">JCM 17158</strain>
    </source>
</reference>
<comment type="caution">
    <text evidence="4">The sequence shown here is derived from an EMBL/GenBank/DDBJ whole genome shotgun (WGS) entry which is preliminary data.</text>
</comment>
<dbReference type="Gene3D" id="3.40.50.720">
    <property type="entry name" value="NAD(P)-binding Rossmann-like Domain"/>
    <property type="match status" value="1"/>
</dbReference>
<keyword evidence="2" id="KW-0560">Oxidoreductase</keyword>
<dbReference type="OrthoDB" id="9775296at2"/>
<evidence type="ECO:0000256" key="3">
    <source>
        <dbReference type="RuleBase" id="RU000363"/>
    </source>
</evidence>
<dbReference type="PATRIC" id="fig|1291734.4.peg.146"/>
<dbReference type="RefSeq" id="WP_056951611.1">
    <property type="nucleotide sequence ID" value="NZ_AZDJ01000030.1"/>
</dbReference>
<organism evidence="4 5">
    <name type="scientific">Lacticaseibacillus nasuensis JCM 17158</name>
    <dbReference type="NCBI Taxonomy" id="1291734"/>
    <lineage>
        <taxon>Bacteria</taxon>
        <taxon>Bacillati</taxon>
        <taxon>Bacillota</taxon>
        <taxon>Bacilli</taxon>
        <taxon>Lactobacillales</taxon>
        <taxon>Lactobacillaceae</taxon>
        <taxon>Lacticaseibacillus</taxon>
    </lineage>
</organism>
<gene>
    <name evidence="4" type="ORF">FD02_GL000138</name>
</gene>
<proteinExistence type="inferred from homology"/>
<evidence type="ECO:0000256" key="1">
    <source>
        <dbReference type="ARBA" id="ARBA00006484"/>
    </source>
</evidence>
<dbReference type="AlphaFoldDB" id="A0A0R1JI34"/>
<dbReference type="PRINTS" id="PR00081">
    <property type="entry name" value="GDHRDH"/>
</dbReference>
<dbReference type="EMBL" id="AZDJ01000030">
    <property type="protein sequence ID" value="KRK70957.1"/>
    <property type="molecule type" value="Genomic_DNA"/>
</dbReference>
<accession>A0A0R1JI34</accession>
<dbReference type="Pfam" id="PF00106">
    <property type="entry name" value="adh_short"/>
    <property type="match status" value="1"/>
</dbReference>
<dbReference type="STRING" id="1291734.FD02_GL000138"/>
<dbReference type="PANTHER" id="PTHR44169">
    <property type="entry name" value="NADPH-DEPENDENT 1-ACYLDIHYDROXYACETONE PHOSPHATE REDUCTASE"/>
    <property type="match status" value="1"/>
</dbReference>
<evidence type="ECO:0000256" key="2">
    <source>
        <dbReference type="ARBA" id="ARBA00023002"/>
    </source>
</evidence>
<comment type="similarity">
    <text evidence="1 3">Belongs to the short-chain dehydrogenases/reductases (SDR) family.</text>
</comment>
<keyword evidence="5" id="KW-1185">Reference proteome</keyword>
<dbReference type="SUPFAM" id="SSF51735">
    <property type="entry name" value="NAD(P)-binding Rossmann-fold domains"/>
    <property type="match status" value="1"/>
</dbReference>
<dbReference type="PANTHER" id="PTHR44169:SF6">
    <property type="entry name" value="NADPH-DEPENDENT 1-ACYLDIHYDROXYACETONE PHOSPHATE REDUCTASE"/>
    <property type="match status" value="1"/>
</dbReference>